<feature type="non-terminal residue" evidence="2">
    <location>
        <position position="1"/>
    </location>
</feature>
<sequence length="257" mass="28587">LDVAIKNAELLCKVFGPGKNKTTPGHQEIELGLVKLYEATGQEKYLHLAKFFLNKRGPGGDEYSQTHKKVVDQDEAVGHAVRAGYMYSAMADIAALTGNRNYIRALDQLWDNVVGKKLYVTGGLGSDPSIEGFGPDYDLPNMSAYCETCASIANVFWNQRMFLLHADAKYIDVLERTLYNALISGVSMDGRLFFYPNALASRGQHARSEWFVCACCPGNVTRFMASLPGYVYAKRGDEFYVNLFVTSITHFFNGTEN</sequence>
<organism evidence="2">
    <name type="scientific">marine sediment metagenome</name>
    <dbReference type="NCBI Taxonomy" id="412755"/>
    <lineage>
        <taxon>unclassified sequences</taxon>
        <taxon>metagenomes</taxon>
        <taxon>ecological metagenomes</taxon>
    </lineage>
</organism>
<dbReference type="Pfam" id="PF07944">
    <property type="entry name" value="Beta-AFase-like_GH127_cat"/>
    <property type="match status" value="1"/>
</dbReference>
<protein>
    <recommendedName>
        <fullName evidence="1">Non-reducing end beta-L-arabinofuranosidase-like GH127 catalytic domain-containing protein</fullName>
    </recommendedName>
</protein>
<comment type="caution">
    <text evidence="2">The sequence shown here is derived from an EMBL/GenBank/DDBJ whole genome shotgun (WGS) entry which is preliminary data.</text>
</comment>
<feature type="domain" description="Non-reducing end beta-L-arabinofuranosidase-like GH127 catalytic" evidence="1">
    <location>
        <begin position="1"/>
        <end position="228"/>
    </location>
</feature>
<evidence type="ECO:0000259" key="1">
    <source>
        <dbReference type="Pfam" id="PF07944"/>
    </source>
</evidence>
<dbReference type="InterPro" id="IPR049174">
    <property type="entry name" value="Beta-AFase-like"/>
</dbReference>
<gene>
    <name evidence="2" type="ORF">S12H4_12739</name>
</gene>
<dbReference type="GO" id="GO:0005975">
    <property type="term" value="P:carbohydrate metabolic process"/>
    <property type="evidence" value="ECO:0007669"/>
    <property type="project" value="InterPro"/>
</dbReference>
<dbReference type="InterPro" id="IPR008928">
    <property type="entry name" value="6-hairpin_glycosidase_sf"/>
</dbReference>
<dbReference type="SUPFAM" id="SSF48208">
    <property type="entry name" value="Six-hairpin glycosidases"/>
    <property type="match status" value="1"/>
</dbReference>
<dbReference type="PANTHER" id="PTHR43465:SF2">
    <property type="entry name" value="DUF1680 DOMAIN PROTEIN (AFU_ORTHOLOGUE AFUA_1G08910)"/>
    <property type="match status" value="1"/>
</dbReference>
<accession>X1RZJ8</accession>
<reference evidence="2" key="1">
    <citation type="journal article" date="2014" name="Front. Microbiol.">
        <title>High frequency of phylogenetically diverse reductive dehalogenase-homologous genes in deep subseafloor sedimentary metagenomes.</title>
        <authorList>
            <person name="Kawai M."/>
            <person name="Futagami T."/>
            <person name="Toyoda A."/>
            <person name="Takaki Y."/>
            <person name="Nishi S."/>
            <person name="Hori S."/>
            <person name="Arai W."/>
            <person name="Tsubouchi T."/>
            <person name="Morono Y."/>
            <person name="Uchiyama I."/>
            <person name="Ito T."/>
            <person name="Fujiyama A."/>
            <person name="Inagaki F."/>
            <person name="Takami H."/>
        </authorList>
    </citation>
    <scope>NUCLEOTIDE SEQUENCE</scope>
    <source>
        <strain evidence="2">Expedition CK06-06</strain>
    </source>
</reference>
<proteinExistence type="predicted"/>
<evidence type="ECO:0000313" key="2">
    <source>
        <dbReference type="EMBL" id="GAI86053.1"/>
    </source>
</evidence>
<name>X1RZJ8_9ZZZZ</name>
<dbReference type="EMBL" id="BARW01006082">
    <property type="protein sequence ID" value="GAI86053.1"/>
    <property type="molecule type" value="Genomic_DNA"/>
</dbReference>
<dbReference type="InterPro" id="IPR012878">
    <property type="entry name" value="Beta-AFase-like_GH127_cat"/>
</dbReference>
<dbReference type="AlphaFoldDB" id="X1RZJ8"/>
<dbReference type="PANTHER" id="PTHR43465">
    <property type="entry name" value="DUF1680 DOMAIN PROTEIN (AFU_ORTHOLOGUE AFUA_1G08910)"/>
    <property type="match status" value="1"/>
</dbReference>